<feature type="transmembrane region" description="Helical" evidence="1">
    <location>
        <begin position="27"/>
        <end position="47"/>
    </location>
</feature>
<dbReference type="RefSeq" id="WP_193677741.1">
    <property type="nucleotide sequence ID" value="NZ_JADDIV010000004.1"/>
</dbReference>
<evidence type="ECO:0000313" key="2">
    <source>
        <dbReference type="EMBL" id="MBE7369143.1"/>
    </source>
</evidence>
<evidence type="ECO:0000256" key="1">
    <source>
        <dbReference type="SAM" id="Phobius"/>
    </source>
</evidence>
<dbReference type="Proteomes" id="UP000806285">
    <property type="component" value="Unassembled WGS sequence"/>
</dbReference>
<sequence>MSTSVPHLRDAPWWVRLAMAAFEKTGMLFGAGLLAAAILLGGMAAVLPSLRSALLRWLLGFL</sequence>
<comment type="caution">
    <text evidence="2">The sequence shown here is derived from an EMBL/GenBank/DDBJ whole genome shotgun (WGS) entry which is preliminary data.</text>
</comment>
<name>A0ABR9S6I6_9BURK</name>
<keyword evidence="3" id="KW-1185">Reference proteome</keyword>
<proteinExistence type="predicted"/>
<keyword evidence="1" id="KW-1133">Transmembrane helix</keyword>
<keyword evidence="1" id="KW-0812">Transmembrane</keyword>
<gene>
    <name evidence="2" type="ORF">IM787_16390</name>
</gene>
<reference evidence="2 3" key="1">
    <citation type="submission" date="2020-10" db="EMBL/GenBank/DDBJ databases">
        <title>Ramlibacter sp. HM2 16S ribosomal RNA gene Genome sequencing and assembly.</title>
        <authorList>
            <person name="Kang M."/>
        </authorList>
    </citation>
    <scope>NUCLEOTIDE SEQUENCE [LARGE SCALE GENOMIC DNA]</scope>
    <source>
        <strain evidence="2 3">HM2</strain>
    </source>
</reference>
<protein>
    <submittedName>
        <fullName evidence="2">Uncharacterized protein</fullName>
    </submittedName>
</protein>
<keyword evidence="1" id="KW-0472">Membrane</keyword>
<dbReference type="EMBL" id="JADDIV010000004">
    <property type="protein sequence ID" value="MBE7369143.1"/>
    <property type="molecule type" value="Genomic_DNA"/>
</dbReference>
<organism evidence="2 3">
    <name type="scientific">Ramlibacter pallidus</name>
    <dbReference type="NCBI Taxonomy" id="2780087"/>
    <lineage>
        <taxon>Bacteria</taxon>
        <taxon>Pseudomonadati</taxon>
        <taxon>Pseudomonadota</taxon>
        <taxon>Betaproteobacteria</taxon>
        <taxon>Burkholderiales</taxon>
        <taxon>Comamonadaceae</taxon>
        <taxon>Ramlibacter</taxon>
    </lineage>
</organism>
<accession>A0ABR9S6I6</accession>
<evidence type="ECO:0000313" key="3">
    <source>
        <dbReference type="Proteomes" id="UP000806285"/>
    </source>
</evidence>